<reference evidence="2" key="1">
    <citation type="submission" date="2014-09" db="EMBL/GenBank/DDBJ databases">
        <authorList>
            <person name="Magalhaes I.L.F."/>
            <person name="Oliveira U."/>
            <person name="Santos F.R."/>
            <person name="Vidigal T.H.D.A."/>
            <person name="Brescovit A.D."/>
            <person name="Santos A.J."/>
        </authorList>
    </citation>
    <scope>NUCLEOTIDE SEQUENCE</scope>
    <source>
        <tissue evidence="2">Shoot tissue taken approximately 20 cm above the soil surface</tissue>
    </source>
</reference>
<sequence>MPSAMEMALRAQGPLCSRGRPVLIVRPAAADCATGLAQSVIRCSRFTRGRLVRCMVSSSDYPKRNPRRTSTPKPKGTAFREYASRPTAESSTKKIEQSSIDEGDLTRSNGTLRSEATEQTSTAEESSELDLPGNVSSSAAKEGLGADDEAETKEEADQNQSSASSSTSMDDESIDKKT</sequence>
<dbReference type="AlphaFoldDB" id="A0A0A9DY03"/>
<feature type="compositionally biased region" description="Acidic residues" evidence="1">
    <location>
        <begin position="169"/>
        <end position="178"/>
    </location>
</feature>
<evidence type="ECO:0000256" key="1">
    <source>
        <dbReference type="SAM" id="MobiDB-lite"/>
    </source>
</evidence>
<proteinExistence type="predicted"/>
<feature type="compositionally biased region" description="Acidic residues" evidence="1">
    <location>
        <begin position="145"/>
        <end position="154"/>
    </location>
</feature>
<feature type="region of interest" description="Disordered" evidence="1">
    <location>
        <begin position="59"/>
        <end position="178"/>
    </location>
</feature>
<reference evidence="2" key="2">
    <citation type="journal article" date="2015" name="Data Brief">
        <title>Shoot transcriptome of the giant reed, Arundo donax.</title>
        <authorList>
            <person name="Barrero R.A."/>
            <person name="Guerrero F.D."/>
            <person name="Moolhuijzen P."/>
            <person name="Goolsby J.A."/>
            <person name="Tidwell J."/>
            <person name="Bellgard S.E."/>
            <person name="Bellgard M.I."/>
        </authorList>
    </citation>
    <scope>NUCLEOTIDE SEQUENCE</scope>
    <source>
        <tissue evidence="2">Shoot tissue taken approximately 20 cm above the soil surface</tissue>
    </source>
</reference>
<protein>
    <submittedName>
        <fullName evidence="2">Uncharacterized protein</fullName>
    </submittedName>
</protein>
<organism evidence="2">
    <name type="scientific">Arundo donax</name>
    <name type="common">Giant reed</name>
    <name type="synonym">Donax arundinaceus</name>
    <dbReference type="NCBI Taxonomy" id="35708"/>
    <lineage>
        <taxon>Eukaryota</taxon>
        <taxon>Viridiplantae</taxon>
        <taxon>Streptophyta</taxon>
        <taxon>Embryophyta</taxon>
        <taxon>Tracheophyta</taxon>
        <taxon>Spermatophyta</taxon>
        <taxon>Magnoliopsida</taxon>
        <taxon>Liliopsida</taxon>
        <taxon>Poales</taxon>
        <taxon>Poaceae</taxon>
        <taxon>PACMAD clade</taxon>
        <taxon>Arundinoideae</taxon>
        <taxon>Arundineae</taxon>
        <taxon>Arundo</taxon>
    </lineage>
</organism>
<evidence type="ECO:0000313" key="2">
    <source>
        <dbReference type="EMBL" id="JAD88607.1"/>
    </source>
</evidence>
<accession>A0A0A9DY03</accession>
<name>A0A0A9DY03_ARUDO</name>
<dbReference type="EMBL" id="GBRH01209288">
    <property type="protein sequence ID" value="JAD88607.1"/>
    <property type="molecule type" value="Transcribed_RNA"/>
</dbReference>